<proteinExistence type="predicted"/>
<feature type="region of interest" description="Disordered" evidence="1">
    <location>
        <begin position="41"/>
        <end position="82"/>
    </location>
</feature>
<evidence type="ECO:0000313" key="2">
    <source>
        <dbReference type="EMBL" id="GAA4945527.1"/>
    </source>
</evidence>
<evidence type="ECO:0000256" key="1">
    <source>
        <dbReference type="SAM" id="MobiDB-lite"/>
    </source>
</evidence>
<name>A0ABP9GMV4_9ACTN</name>
<protein>
    <recommendedName>
        <fullName evidence="4">DUF397 domain-containing protein</fullName>
    </recommendedName>
</protein>
<gene>
    <name evidence="2" type="ORF">GCM10023205_01480</name>
</gene>
<dbReference type="EMBL" id="BAABHS010000001">
    <property type="protein sequence ID" value="GAA4945527.1"/>
    <property type="molecule type" value="Genomic_DNA"/>
</dbReference>
<reference evidence="3" key="1">
    <citation type="journal article" date="2019" name="Int. J. Syst. Evol. Microbiol.">
        <title>The Global Catalogue of Microorganisms (GCM) 10K type strain sequencing project: providing services to taxonomists for standard genome sequencing and annotation.</title>
        <authorList>
            <consortium name="The Broad Institute Genomics Platform"/>
            <consortium name="The Broad Institute Genome Sequencing Center for Infectious Disease"/>
            <person name="Wu L."/>
            <person name="Ma J."/>
        </authorList>
    </citation>
    <scope>NUCLEOTIDE SEQUENCE [LARGE SCALE GENOMIC DNA]</scope>
    <source>
        <strain evidence="3">JCM 17986</strain>
    </source>
</reference>
<evidence type="ECO:0000313" key="3">
    <source>
        <dbReference type="Proteomes" id="UP001500466"/>
    </source>
</evidence>
<accession>A0ABP9GMV4</accession>
<comment type="caution">
    <text evidence="2">The sequence shown here is derived from an EMBL/GenBank/DDBJ whole genome shotgun (WGS) entry which is preliminary data.</text>
</comment>
<organism evidence="2 3">
    <name type="scientific">Yinghuangia aomiensis</name>
    <dbReference type="NCBI Taxonomy" id="676205"/>
    <lineage>
        <taxon>Bacteria</taxon>
        <taxon>Bacillati</taxon>
        <taxon>Actinomycetota</taxon>
        <taxon>Actinomycetes</taxon>
        <taxon>Kitasatosporales</taxon>
        <taxon>Streptomycetaceae</taxon>
        <taxon>Yinghuangia</taxon>
    </lineage>
</organism>
<keyword evidence="3" id="KW-1185">Reference proteome</keyword>
<evidence type="ECO:0008006" key="4">
    <source>
        <dbReference type="Google" id="ProtNLM"/>
    </source>
</evidence>
<sequence length="82" mass="8854">MKRVKSAVQATASEHANGCVEVAYASTAVFVRGEQPGPLALDNHLTTLTPERRSGKRSHPLVRLTSVESASSRVVKKSRSPR</sequence>
<dbReference type="Proteomes" id="UP001500466">
    <property type="component" value="Unassembled WGS sequence"/>
</dbReference>